<organism evidence="2 3">
    <name type="scientific">Stylosanthes scabra</name>
    <dbReference type="NCBI Taxonomy" id="79078"/>
    <lineage>
        <taxon>Eukaryota</taxon>
        <taxon>Viridiplantae</taxon>
        <taxon>Streptophyta</taxon>
        <taxon>Embryophyta</taxon>
        <taxon>Tracheophyta</taxon>
        <taxon>Spermatophyta</taxon>
        <taxon>Magnoliopsida</taxon>
        <taxon>eudicotyledons</taxon>
        <taxon>Gunneridae</taxon>
        <taxon>Pentapetalae</taxon>
        <taxon>rosids</taxon>
        <taxon>fabids</taxon>
        <taxon>Fabales</taxon>
        <taxon>Fabaceae</taxon>
        <taxon>Papilionoideae</taxon>
        <taxon>50 kb inversion clade</taxon>
        <taxon>dalbergioids sensu lato</taxon>
        <taxon>Dalbergieae</taxon>
        <taxon>Pterocarpus clade</taxon>
        <taxon>Stylosanthes</taxon>
    </lineage>
</organism>
<reference evidence="2 3" key="1">
    <citation type="journal article" date="2023" name="Plants (Basel)">
        <title>Bridging the Gap: Combining Genomics and Transcriptomics Approaches to Understand Stylosanthes scabra, an Orphan Legume from the Brazilian Caatinga.</title>
        <authorList>
            <person name="Ferreira-Neto J.R.C."/>
            <person name="da Silva M.D."/>
            <person name="Binneck E."/>
            <person name="de Melo N.F."/>
            <person name="da Silva R.H."/>
            <person name="de Melo A.L.T.M."/>
            <person name="Pandolfi V."/>
            <person name="Bustamante F.O."/>
            <person name="Brasileiro-Vidal A.C."/>
            <person name="Benko-Iseppon A.M."/>
        </authorList>
    </citation>
    <scope>NUCLEOTIDE SEQUENCE [LARGE SCALE GENOMIC DNA]</scope>
    <source>
        <tissue evidence="2">Leaves</tissue>
    </source>
</reference>
<name>A0ABU6RAM4_9FABA</name>
<sequence length="276" mass="30838">MVMQRAQAFQLAIRSKSASNALLPSYEAILSDSVVVSSLLGDQNQKLNCVDFEQTCGRVIATMNENIQENEIPNPEIQAQSQKIQVQQYSIMQEIQEDENSDLEIHVQIHPDPESEVQKSEYAIHNTATIQNVINIADPATIQIVTSISDPSSTQIADTEIAKITTPQWNSKPQNRSQFQSQYDEDEDELDEKRFYRGSENWNAAVVVQRPPPEPPDLQSPVKELFPPIQTPTCQNMTVVAENECGSHTGAEDIAVTKGNVDDDDAAMNDRHMTKE</sequence>
<protein>
    <submittedName>
        <fullName evidence="2">Uncharacterized protein</fullName>
    </submittedName>
</protein>
<evidence type="ECO:0000256" key="1">
    <source>
        <dbReference type="SAM" id="MobiDB-lite"/>
    </source>
</evidence>
<accession>A0ABU6RAM4</accession>
<evidence type="ECO:0000313" key="3">
    <source>
        <dbReference type="Proteomes" id="UP001341840"/>
    </source>
</evidence>
<gene>
    <name evidence="2" type="ORF">PIB30_026381</name>
</gene>
<feature type="region of interest" description="Disordered" evidence="1">
    <location>
        <begin position="167"/>
        <end position="189"/>
    </location>
</feature>
<dbReference type="EMBL" id="JASCZI010030307">
    <property type="protein sequence ID" value="MED6121040.1"/>
    <property type="molecule type" value="Genomic_DNA"/>
</dbReference>
<feature type="compositionally biased region" description="Polar residues" evidence="1">
    <location>
        <begin position="167"/>
        <end position="182"/>
    </location>
</feature>
<comment type="caution">
    <text evidence="2">The sequence shown here is derived from an EMBL/GenBank/DDBJ whole genome shotgun (WGS) entry which is preliminary data.</text>
</comment>
<dbReference type="Proteomes" id="UP001341840">
    <property type="component" value="Unassembled WGS sequence"/>
</dbReference>
<proteinExistence type="predicted"/>
<keyword evidence="3" id="KW-1185">Reference proteome</keyword>
<evidence type="ECO:0000313" key="2">
    <source>
        <dbReference type="EMBL" id="MED6121040.1"/>
    </source>
</evidence>
<feature type="region of interest" description="Disordered" evidence="1">
    <location>
        <begin position="256"/>
        <end position="276"/>
    </location>
</feature>